<dbReference type="OrthoDB" id="10478086at2759"/>
<dbReference type="AlphaFoldDB" id="A0A0V1I4S2"/>
<name>A0A0V1I4S2_9BILA</name>
<comment type="caution">
    <text evidence="1">The sequence shown here is derived from an EMBL/GenBank/DDBJ whole genome shotgun (WGS) entry which is preliminary data.</text>
</comment>
<protein>
    <submittedName>
        <fullName evidence="1">Uncharacterized protein</fullName>
    </submittedName>
</protein>
<keyword evidence="2" id="KW-1185">Reference proteome</keyword>
<proteinExistence type="predicted"/>
<accession>A0A0V1I4S2</accession>
<dbReference type="Proteomes" id="UP000055024">
    <property type="component" value="Unassembled WGS sequence"/>
</dbReference>
<organism evidence="1 2">
    <name type="scientific">Trichinella zimbabwensis</name>
    <dbReference type="NCBI Taxonomy" id="268475"/>
    <lineage>
        <taxon>Eukaryota</taxon>
        <taxon>Metazoa</taxon>
        <taxon>Ecdysozoa</taxon>
        <taxon>Nematoda</taxon>
        <taxon>Enoplea</taxon>
        <taxon>Dorylaimia</taxon>
        <taxon>Trichinellida</taxon>
        <taxon>Trichinellidae</taxon>
        <taxon>Trichinella</taxon>
    </lineage>
</organism>
<evidence type="ECO:0000313" key="2">
    <source>
        <dbReference type="Proteomes" id="UP000055024"/>
    </source>
</evidence>
<dbReference type="EMBL" id="JYDP01000007">
    <property type="protein sequence ID" value="KRZ17380.1"/>
    <property type="molecule type" value="Genomic_DNA"/>
</dbReference>
<reference evidence="1 2" key="1">
    <citation type="submission" date="2015-01" db="EMBL/GenBank/DDBJ databases">
        <title>Evolution of Trichinella species and genotypes.</title>
        <authorList>
            <person name="Korhonen P.K."/>
            <person name="Edoardo P."/>
            <person name="Giuseppe L.R."/>
            <person name="Gasser R.B."/>
        </authorList>
    </citation>
    <scope>NUCLEOTIDE SEQUENCE [LARGE SCALE GENOMIC DNA]</scope>
    <source>
        <strain evidence="1">ISS1029</strain>
    </source>
</reference>
<sequence length="159" mass="17871">MWNFLYVENIVRKRNNALAAEISSTGLAGIGVRFSDAYLREENRNVDCPQVTHSSDNRMLPVPVTRVRFGAFELCHSCRMNLHERDSPLTEIGQRPPQYRYINQLKHFHILFMFHHTNQHLHLCVHISTAAAAAAAAAAGGGSSVDTSIPQEEEKEVAF</sequence>
<evidence type="ECO:0000313" key="1">
    <source>
        <dbReference type="EMBL" id="KRZ17380.1"/>
    </source>
</evidence>
<gene>
    <name evidence="1" type="ORF">T11_8526</name>
</gene>